<keyword evidence="3" id="KW-1185">Reference proteome</keyword>
<feature type="compositionally biased region" description="Acidic residues" evidence="1">
    <location>
        <begin position="71"/>
        <end position="90"/>
    </location>
</feature>
<feature type="compositionally biased region" description="Polar residues" evidence="1">
    <location>
        <begin position="1"/>
        <end position="12"/>
    </location>
</feature>
<dbReference type="HOGENOM" id="CLU_1348874_0_0_1"/>
<evidence type="ECO:0000256" key="1">
    <source>
        <dbReference type="SAM" id="MobiDB-lite"/>
    </source>
</evidence>
<dbReference type="VEuPathDB" id="FungiDB:HMPREF1541_01934"/>
<name>W2S240_CYPE1</name>
<accession>W2S240</accession>
<dbReference type="RefSeq" id="XP_008714512.1">
    <property type="nucleotide sequence ID" value="XM_008716290.1"/>
</dbReference>
<reference evidence="2 3" key="1">
    <citation type="submission" date="2013-03" db="EMBL/GenBank/DDBJ databases">
        <title>The Genome Sequence of Phialophora europaea CBS 101466.</title>
        <authorList>
            <consortium name="The Broad Institute Genomics Platform"/>
            <person name="Cuomo C."/>
            <person name="de Hoog S."/>
            <person name="Gorbushina A."/>
            <person name="Walker B."/>
            <person name="Young S.K."/>
            <person name="Zeng Q."/>
            <person name="Gargeya S."/>
            <person name="Fitzgerald M."/>
            <person name="Haas B."/>
            <person name="Abouelleil A."/>
            <person name="Allen A.W."/>
            <person name="Alvarado L."/>
            <person name="Arachchi H.M."/>
            <person name="Berlin A.M."/>
            <person name="Chapman S.B."/>
            <person name="Gainer-Dewar J."/>
            <person name="Goldberg J."/>
            <person name="Griggs A."/>
            <person name="Gujja S."/>
            <person name="Hansen M."/>
            <person name="Howarth C."/>
            <person name="Imamovic A."/>
            <person name="Ireland A."/>
            <person name="Larimer J."/>
            <person name="McCowan C."/>
            <person name="Murphy C."/>
            <person name="Pearson M."/>
            <person name="Poon T.W."/>
            <person name="Priest M."/>
            <person name="Roberts A."/>
            <person name="Saif S."/>
            <person name="Shea T."/>
            <person name="Sisk P."/>
            <person name="Sykes S."/>
            <person name="Wortman J."/>
            <person name="Nusbaum C."/>
            <person name="Birren B."/>
        </authorList>
    </citation>
    <scope>NUCLEOTIDE SEQUENCE [LARGE SCALE GENOMIC DNA]</scope>
    <source>
        <strain evidence="2 3">CBS 101466</strain>
    </source>
</reference>
<feature type="compositionally biased region" description="Polar residues" evidence="1">
    <location>
        <begin position="177"/>
        <end position="188"/>
    </location>
</feature>
<feature type="region of interest" description="Disordered" evidence="1">
    <location>
        <begin position="69"/>
        <end position="96"/>
    </location>
</feature>
<dbReference type="GeneID" id="19969273"/>
<evidence type="ECO:0000313" key="3">
    <source>
        <dbReference type="Proteomes" id="UP000030752"/>
    </source>
</evidence>
<gene>
    <name evidence="2" type="ORF">HMPREF1541_01934</name>
</gene>
<feature type="region of interest" description="Disordered" evidence="1">
    <location>
        <begin position="1"/>
        <end position="28"/>
    </location>
</feature>
<dbReference type="Proteomes" id="UP000030752">
    <property type="component" value="Unassembled WGS sequence"/>
</dbReference>
<dbReference type="EMBL" id="KB822718">
    <property type="protein sequence ID" value="ETN42776.1"/>
    <property type="molecule type" value="Genomic_DNA"/>
</dbReference>
<feature type="region of interest" description="Disordered" evidence="1">
    <location>
        <begin position="176"/>
        <end position="203"/>
    </location>
</feature>
<dbReference type="AlphaFoldDB" id="W2S240"/>
<evidence type="ECO:0000313" key="2">
    <source>
        <dbReference type="EMBL" id="ETN42776.1"/>
    </source>
</evidence>
<organism evidence="2 3">
    <name type="scientific">Cyphellophora europaea (strain CBS 101466)</name>
    <name type="common">Phialophora europaea</name>
    <dbReference type="NCBI Taxonomy" id="1220924"/>
    <lineage>
        <taxon>Eukaryota</taxon>
        <taxon>Fungi</taxon>
        <taxon>Dikarya</taxon>
        <taxon>Ascomycota</taxon>
        <taxon>Pezizomycotina</taxon>
        <taxon>Eurotiomycetes</taxon>
        <taxon>Chaetothyriomycetidae</taxon>
        <taxon>Chaetothyriales</taxon>
        <taxon>Cyphellophoraceae</taxon>
        <taxon>Cyphellophora</taxon>
    </lineage>
</organism>
<dbReference type="InParanoid" id="W2S240"/>
<proteinExistence type="predicted"/>
<protein>
    <submittedName>
        <fullName evidence="2">Uncharacterized protein</fullName>
    </submittedName>
</protein>
<sequence>MGSFLPQTQPKLSSPVFESDADENSKHDLDTLEGRQAFINEMMMRIREDFPFYLGPAFAHLDTIMAGTESLDSETTDDDSTDEDSTDEVDGQSVPDVDYQINGADLFEPECPERGPGCLACQLYSEDADGSCSQSGPELDEKLCDGDFEPECPEIGPGRLARQRYPHDINDLAWEVQTESDTQRSTSDTIEEVPCSVQEHRDP</sequence>